<dbReference type="Proteomes" id="UP001642487">
    <property type="component" value="Chromosome 3"/>
</dbReference>
<name>A0ABP0Y8M7_9ROSI</name>
<gene>
    <name evidence="1" type="ORF">CITCOLO1_LOCUS8646</name>
</gene>
<proteinExistence type="predicted"/>
<reference evidence="1 2" key="1">
    <citation type="submission" date="2024-03" db="EMBL/GenBank/DDBJ databases">
        <authorList>
            <person name="Gkanogiannis A."/>
            <person name="Becerra Lopez-Lavalle L."/>
        </authorList>
    </citation>
    <scope>NUCLEOTIDE SEQUENCE [LARGE SCALE GENOMIC DNA]</scope>
</reference>
<protein>
    <submittedName>
        <fullName evidence="1">Uncharacterized protein</fullName>
    </submittedName>
</protein>
<evidence type="ECO:0000313" key="1">
    <source>
        <dbReference type="EMBL" id="CAK9316771.1"/>
    </source>
</evidence>
<evidence type="ECO:0000313" key="2">
    <source>
        <dbReference type="Proteomes" id="UP001642487"/>
    </source>
</evidence>
<organism evidence="1 2">
    <name type="scientific">Citrullus colocynthis</name>
    <name type="common">colocynth</name>
    <dbReference type="NCBI Taxonomy" id="252529"/>
    <lineage>
        <taxon>Eukaryota</taxon>
        <taxon>Viridiplantae</taxon>
        <taxon>Streptophyta</taxon>
        <taxon>Embryophyta</taxon>
        <taxon>Tracheophyta</taxon>
        <taxon>Spermatophyta</taxon>
        <taxon>Magnoliopsida</taxon>
        <taxon>eudicotyledons</taxon>
        <taxon>Gunneridae</taxon>
        <taxon>Pentapetalae</taxon>
        <taxon>rosids</taxon>
        <taxon>fabids</taxon>
        <taxon>Cucurbitales</taxon>
        <taxon>Cucurbitaceae</taxon>
        <taxon>Benincaseae</taxon>
        <taxon>Citrullus</taxon>
    </lineage>
</organism>
<accession>A0ABP0Y8M7</accession>
<keyword evidence="2" id="KW-1185">Reference proteome</keyword>
<dbReference type="EMBL" id="OZ021737">
    <property type="protein sequence ID" value="CAK9316771.1"/>
    <property type="molecule type" value="Genomic_DNA"/>
</dbReference>
<sequence>MNIYLLRKKGLIDRHCCGLLRLYVHFLFMPSEKYGATSVSLPFNQPGSTADAGHFNPSNPRRTEATLLVLNLKKEYSGGKQCMLGLK</sequence>